<dbReference type="KEGG" id="nneo:PQG83_01955"/>
<dbReference type="PROSITE" id="PS51707">
    <property type="entry name" value="CYTH"/>
    <property type="match status" value="1"/>
</dbReference>
<evidence type="ECO:0000259" key="2">
    <source>
        <dbReference type="PROSITE" id="PS51708"/>
    </source>
</evidence>
<dbReference type="InterPro" id="IPR007899">
    <property type="entry name" value="CHAD_dom"/>
</dbReference>
<dbReference type="RefSeq" id="WP_312746158.1">
    <property type="nucleotide sequence ID" value="NZ_CP116968.1"/>
</dbReference>
<dbReference type="SMART" id="SM00880">
    <property type="entry name" value="CHAD"/>
    <property type="match status" value="1"/>
</dbReference>
<dbReference type="AlphaFoldDB" id="A0AA96JWH5"/>
<dbReference type="Gene3D" id="1.40.20.10">
    <property type="entry name" value="CHAD domain"/>
    <property type="match status" value="1"/>
</dbReference>
<dbReference type="SMART" id="SM01118">
    <property type="entry name" value="CYTH"/>
    <property type="match status" value="1"/>
</dbReference>
<keyword evidence="4" id="KW-1185">Reference proteome</keyword>
<evidence type="ECO:0000259" key="1">
    <source>
        <dbReference type="PROSITE" id="PS51707"/>
    </source>
</evidence>
<dbReference type="InterPro" id="IPR038186">
    <property type="entry name" value="CHAD_dom_sf"/>
</dbReference>
<dbReference type="InterPro" id="IPR023577">
    <property type="entry name" value="CYTH_domain"/>
</dbReference>
<feature type="domain" description="CHAD" evidence="2">
    <location>
        <begin position="201"/>
        <end position="475"/>
    </location>
</feature>
<dbReference type="Pfam" id="PF05235">
    <property type="entry name" value="CHAD"/>
    <property type="match status" value="1"/>
</dbReference>
<feature type="domain" description="CYTH" evidence="1">
    <location>
        <begin position="8"/>
        <end position="190"/>
    </location>
</feature>
<name>A0AA96JWH5_9BACT</name>
<sequence>MPWKIHQTIEDEIKFRIPPGFHIPPDMGEPIPTRVFTSTYFDSEHHRLGQLGLTLRKRVEQAHGVWQLKIPSGAVRLELSIDSGSRSIPWEFQDLLTAFFRKQGAIHLGKLRTKRKGVRIQKDSQIIAEVVLDSVALLRDKKIVHSFQELEVELQEGTAAQLKPIRTILVHAGAEETPLQPKIFQALQFPYPLTLEFSDPSAPATEHIRDRLHSQFFQMLQHDPGTRLGRDSEALHRMRVATRRMRAIVRAVRTFLAPEWTEHVCQELGWVGSLLGEVRDGDVLLESFRQNFHDLSIQEQPAFQSILKKFEDQRSVARAKLLEGLRSDRYLNLLNHFEDSLTRLPFQPSPLTITELARNAFRKVQDFVNASNGSFPKTELHRTRILLKRARYALELAEPMLGKQTKRFLKQAKCTQELLGHHQDAVVAEQRLLAIKQHSRSTGIAYVTGLMVERFRNQQSQAYQHLPKLWQKLQKRGKKL</sequence>
<dbReference type="PANTHER" id="PTHR39339:SF1">
    <property type="entry name" value="CHAD DOMAIN-CONTAINING PROTEIN"/>
    <property type="match status" value="1"/>
</dbReference>
<accession>A0AA96JWH5</accession>
<dbReference type="PROSITE" id="PS51708">
    <property type="entry name" value="CHAD"/>
    <property type="match status" value="1"/>
</dbReference>
<dbReference type="InterPro" id="IPR033469">
    <property type="entry name" value="CYTH-like_dom_sf"/>
</dbReference>
<dbReference type="Proteomes" id="UP001302494">
    <property type="component" value="Chromosome"/>
</dbReference>
<dbReference type="EMBL" id="CP116968">
    <property type="protein sequence ID" value="WNM62533.1"/>
    <property type="molecule type" value="Genomic_DNA"/>
</dbReference>
<proteinExistence type="predicted"/>
<organism evidence="3 4">
    <name type="scientific">Candidatus Nitrospira neomarina</name>
    <dbReference type="NCBI Taxonomy" id="3020899"/>
    <lineage>
        <taxon>Bacteria</taxon>
        <taxon>Pseudomonadati</taxon>
        <taxon>Nitrospirota</taxon>
        <taxon>Nitrospiria</taxon>
        <taxon>Nitrospirales</taxon>
        <taxon>Nitrospiraceae</taxon>
        <taxon>Nitrospira</taxon>
    </lineage>
</organism>
<gene>
    <name evidence="3" type="ORF">PQG83_01955</name>
</gene>
<dbReference type="SUPFAM" id="SSF55154">
    <property type="entry name" value="CYTH-like phosphatases"/>
    <property type="match status" value="1"/>
</dbReference>
<evidence type="ECO:0000313" key="4">
    <source>
        <dbReference type="Proteomes" id="UP001302494"/>
    </source>
</evidence>
<evidence type="ECO:0000313" key="3">
    <source>
        <dbReference type="EMBL" id="WNM62533.1"/>
    </source>
</evidence>
<dbReference type="CDD" id="cd07374">
    <property type="entry name" value="CYTH-like_Pase"/>
    <property type="match status" value="1"/>
</dbReference>
<protein>
    <submittedName>
        <fullName evidence="3">CYTH and CHAD domain-containing protein</fullName>
    </submittedName>
</protein>
<reference evidence="3 4" key="1">
    <citation type="submission" date="2023-01" db="EMBL/GenBank/DDBJ databases">
        <title>Cultivation and genomic characterization of new, ubiquitous marine nitrite-oxidizing bacteria from the Nitrospirales.</title>
        <authorList>
            <person name="Mueller A.J."/>
            <person name="Daebeler A."/>
            <person name="Herbold C.W."/>
            <person name="Kirkegaard R.H."/>
            <person name="Daims H."/>
        </authorList>
    </citation>
    <scope>NUCLEOTIDE SEQUENCE [LARGE SCALE GENOMIC DNA]</scope>
    <source>
        <strain evidence="3 4">DK</strain>
    </source>
</reference>
<dbReference type="PANTHER" id="PTHR39339">
    <property type="entry name" value="SLR1444 PROTEIN"/>
    <property type="match status" value="1"/>
</dbReference>
<dbReference type="Gene3D" id="2.40.320.10">
    <property type="entry name" value="Hypothetical Protein Pfu-838710-001"/>
    <property type="match status" value="1"/>
</dbReference>
<dbReference type="Pfam" id="PF01928">
    <property type="entry name" value="CYTH"/>
    <property type="match status" value="1"/>
</dbReference>